<evidence type="ECO:0000313" key="2">
    <source>
        <dbReference type="Proteomes" id="UP000181860"/>
    </source>
</evidence>
<evidence type="ECO:0000313" key="1">
    <source>
        <dbReference type="EMBL" id="SDA50637.1"/>
    </source>
</evidence>
<proteinExistence type="predicted"/>
<gene>
    <name evidence="1" type="ORF">SAMN02983011_00997</name>
</gene>
<dbReference type="EMBL" id="FMXC01000008">
    <property type="protein sequence ID" value="SDA50637.1"/>
    <property type="molecule type" value="Genomic_DNA"/>
</dbReference>
<protein>
    <submittedName>
        <fullName evidence="1">GyrI-like small molecule binding domain-containing protein</fullName>
    </submittedName>
</protein>
<dbReference type="SUPFAM" id="SSF55136">
    <property type="entry name" value="Probable bacterial effector-binding domain"/>
    <property type="match status" value="1"/>
</dbReference>
<organism evidence="1 2">
    <name type="scientific">Lactobacillus kefiranofaciens</name>
    <dbReference type="NCBI Taxonomy" id="267818"/>
    <lineage>
        <taxon>Bacteria</taxon>
        <taxon>Bacillati</taxon>
        <taxon>Bacillota</taxon>
        <taxon>Bacilli</taxon>
        <taxon>Lactobacillales</taxon>
        <taxon>Lactobacillaceae</taxon>
        <taxon>Lactobacillus</taxon>
    </lineage>
</organism>
<dbReference type="Gene3D" id="3.20.80.10">
    <property type="entry name" value="Regulatory factor, effector binding domain"/>
    <property type="match status" value="1"/>
</dbReference>
<reference evidence="1 2" key="1">
    <citation type="submission" date="2016-10" db="EMBL/GenBank/DDBJ databases">
        <authorList>
            <person name="Varghese N."/>
            <person name="Submissions S."/>
        </authorList>
    </citation>
    <scope>NUCLEOTIDE SEQUENCE [LARGE SCALE GENOMIC DNA]</scope>
    <source>
        <strain evidence="1 2">ATCC 43761</strain>
    </source>
</reference>
<keyword evidence="2" id="KW-1185">Reference proteome</keyword>
<name>A0ABY0MEU5_9LACO</name>
<comment type="caution">
    <text evidence="1">The sequence shown here is derived from an EMBL/GenBank/DDBJ whole genome shotgun (WGS) entry which is preliminary data.</text>
</comment>
<dbReference type="InterPro" id="IPR011256">
    <property type="entry name" value="Reg_factor_effector_dom_sf"/>
</dbReference>
<sequence>MKFLAVQGKDNPNSADGEYQYDLQLLYSLAYTIKMSKKGTHKIKDYFDFVVPPLEGFWWQDGIDGVDYNHKEKFNFISCIRMPEFVTDDVFDWAKKKATAKKNLDFSSVKLMTLAEGKCVQIMHVGSYDDEPATIEKMHELRIDHHNPVLVCLKFVHCYRQSLLMQ</sequence>
<accession>A0ABY0MEU5</accession>
<dbReference type="Proteomes" id="UP000181860">
    <property type="component" value="Unassembled WGS sequence"/>
</dbReference>